<feature type="compositionally biased region" description="Basic and acidic residues" evidence="1">
    <location>
        <begin position="539"/>
        <end position="592"/>
    </location>
</feature>
<sequence length="948" mass="109289">MGSIVLPPRAPTHNRKHSFNLTNKGILSLSTKNTANVALPTGKREVPIPPPLPPRRNTVNKPPLKLHSVTLSGGMESRYNRPSSPRNRYVNPARSSTGTFGDPYHDSLYYGGRTNTSPRSSGDRFGSSYQPHATVYTPSSSSGSRTSALKYDSYSGRPRRNTLNDDERTGRPNLREILPLPPTSSIPIRSPAFQHNFHHNRPSSPLASSFDSRGDTYIHGPTRHEHKRIYSVDDNSHKARLVAEREVIEPRRQDSRSQRDYNVTSGGRSYHTSSSKSQPRPTDLNDDGYSYTDAAGMYRDTEPAWRRPRSGSVERGSRPSSLIVDNRAPRSSARELGPPPSMRGFDKINNGIPRRDHHARSSSIERSREVPKYDPYPEAAPSRSSSTRHHAPAIHQEPRDHRRDTTHDSYDRRDYDSENRRQPAPERFEDRDVAARGFGIAPGLVNTPAERQPIWSAHEQARPRADEYTTPYYPPERAVDPRASDSRVARDREAAPRYDERPQERRDTDDRNHHSSVAPIAAGAAVGAVATFGAAQALKSREADRERDSERDREYERERERRREMDERDRRDRGSEDRRDRASPDERKDDRVPLASAAYASTQDPDRKPPRDRRYDEEDRSRESREPRESRSRRHEDEGRERKSRRAASSDGSGDERARHYVDREGRDSDRRKDAAPEAALDPDEEYRRRIQQEMDRSGRSARDSDSDREKDRRRRKEARDRSRDASRGPSSGAQEPRSEGRSSNVLDTNITQEPDSIPSPSGEQSKSVQIVTPPKEAEPKPKGILRKPTEKFPEDPDPIREGVAPHKSQLKGKDIPVGARWTKIDRRLVNPEALLEAQERFEERMDCVIVLRVLTKEQIQKLADRTKEIREAREDEYERREGRERDYRDRDRERDRDYSRHRSHHDVEDRERGRARDYDDDDYDDVGRRDYERRRDRDQPRMIEASR</sequence>
<feature type="compositionally biased region" description="Polar residues" evidence="1">
    <location>
        <begin position="742"/>
        <end position="771"/>
    </location>
</feature>
<feature type="compositionally biased region" description="Low complexity" evidence="1">
    <location>
        <begin position="80"/>
        <end position="89"/>
    </location>
</feature>
<feature type="region of interest" description="Disordered" evidence="1">
    <location>
        <begin position="244"/>
        <end position="522"/>
    </location>
</feature>
<name>A0A6A5Y2H4_9PLEO</name>
<dbReference type="PANTHER" id="PTHR42081">
    <property type="entry name" value="ZINC FINGER PROTEIN DHHC DOMAIN CONTAINING PROTEIN"/>
    <property type="match status" value="1"/>
</dbReference>
<gene>
    <name evidence="3" type="ORF">BU24DRAFT_406391</name>
</gene>
<feature type="compositionally biased region" description="Basic and acidic residues" evidence="1">
    <location>
        <begin position="686"/>
        <end position="711"/>
    </location>
</feature>
<proteinExistence type="predicted"/>
<feature type="compositionally biased region" description="Basic and acidic residues" evidence="1">
    <location>
        <begin position="363"/>
        <end position="372"/>
    </location>
</feature>
<feature type="compositionally biased region" description="Basic and acidic residues" evidence="1">
    <location>
        <begin position="654"/>
        <end position="676"/>
    </location>
</feature>
<feature type="region of interest" description="Disordered" evidence="1">
    <location>
        <begin position="536"/>
        <end position="816"/>
    </location>
</feature>
<feature type="compositionally biased region" description="Basic and acidic residues" evidence="1">
    <location>
        <begin position="604"/>
        <end position="641"/>
    </location>
</feature>
<feature type="compositionally biased region" description="Basic and acidic residues" evidence="1">
    <location>
        <begin position="477"/>
        <end position="513"/>
    </location>
</feature>
<dbReference type="EMBL" id="ML978067">
    <property type="protein sequence ID" value="KAF2019765.1"/>
    <property type="molecule type" value="Genomic_DNA"/>
</dbReference>
<feature type="region of interest" description="Disordered" evidence="1">
    <location>
        <begin position="38"/>
        <end position="232"/>
    </location>
</feature>
<feature type="compositionally biased region" description="Basic and acidic residues" evidence="1">
    <location>
        <begin position="926"/>
        <end position="948"/>
    </location>
</feature>
<organism evidence="3 4">
    <name type="scientific">Aaosphaeria arxii CBS 175.79</name>
    <dbReference type="NCBI Taxonomy" id="1450172"/>
    <lineage>
        <taxon>Eukaryota</taxon>
        <taxon>Fungi</taxon>
        <taxon>Dikarya</taxon>
        <taxon>Ascomycota</taxon>
        <taxon>Pezizomycotina</taxon>
        <taxon>Dothideomycetes</taxon>
        <taxon>Pleosporomycetidae</taxon>
        <taxon>Pleosporales</taxon>
        <taxon>Pleosporales incertae sedis</taxon>
        <taxon>Aaosphaeria</taxon>
    </lineage>
</organism>
<feature type="compositionally biased region" description="Polar residues" evidence="1">
    <location>
        <begin position="260"/>
        <end position="280"/>
    </location>
</feature>
<evidence type="ECO:0000313" key="3">
    <source>
        <dbReference type="EMBL" id="KAF2019765.1"/>
    </source>
</evidence>
<dbReference type="OrthoDB" id="5418088at2759"/>
<feature type="compositionally biased region" description="Polar residues" evidence="1">
    <location>
        <begin position="202"/>
        <end position="211"/>
    </location>
</feature>
<dbReference type="RefSeq" id="XP_033388104.1">
    <property type="nucleotide sequence ID" value="XM_033525762.1"/>
</dbReference>
<dbReference type="GeneID" id="54283159"/>
<feature type="compositionally biased region" description="Basic and acidic residues" evidence="1">
    <location>
        <begin position="718"/>
        <end position="727"/>
    </location>
</feature>
<reference evidence="3" key="1">
    <citation type="journal article" date="2020" name="Stud. Mycol.">
        <title>101 Dothideomycetes genomes: a test case for predicting lifestyles and emergence of pathogens.</title>
        <authorList>
            <person name="Haridas S."/>
            <person name="Albert R."/>
            <person name="Binder M."/>
            <person name="Bloem J."/>
            <person name="Labutti K."/>
            <person name="Salamov A."/>
            <person name="Andreopoulos B."/>
            <person name="Baker S."/>
            <person name="Barry K."/>
            <person name="Bills G."/>
            <person name="Bluhm B."/>
            <person name="Cannon C."/>
            <person name="Castanera R."/>
            <person name="Culley D."/>
            <person name="Daum C."/>
            <person name="Ezra D."/>
            <person name="Gonzalez J."/>
            <person name="Henrissat B."/>
            <person name="Kuo A."/>
            <person name="Liang C."/>
            <person name="Lipzen A."/>
            <person name="Lutzoni F."/>
            <person name="Magnuson J."/>
            <person name="Mondo S."/>
            <person name="Nolan M."/>
            <person name="Ohm R."/>
            <person name="Pangilinan J."/>
            <person name="Park H.-J."/>
            <person name="Ramirez L."/>
            <person name="Alfaro M."/>
            <person name="Sun H."/>
            <person name="Tritt A."/>
            <person name="Yoshinaga Y."/>
            <person name="Zwiers L.-H."/>
            <person name="Turgeon B."/>
            <person name="Goodwin S."/>
            <person name="Spatafora J."/>
            <person name="Crous P."/>
            <person name="Grigoriev I."/>
        </authorList>
    </citation>
    <scope>NUCLEOTIDE SEQUENCE</scope>
    <source>
        <strain evidence="3">CBS 175.79</strain>
    </source>
</reference>
<feature type="compositionally biased region" description="Basic and acidic residues" evidence="1">
    <location>
        <begin position="862"/>
        <end position="918"/>
    </location>
</feature>
<feature type="region of interest" description="Disordered" evidence="1">
    <location>
        <begin position="862"/>
        <end position="948"/>
    </location>
</feature>
<dbReference type="AlphaFoldDB" id="A0A6A5Y2H4"/>
<feature type="domain" description="DUF8035" evidence="2">
    <location>
        <begin position="820"/>
        <end position="873"/>
    </location>
</feature>
<evidence type="ECO:0000259" key="2">
    <source>
        <dbReference type="Pfam" id="PF26118"/>
    </source>
</evidence>
<keyword evidence="4" id="KW-1185">Reference proteome</keyword>
<dbReference type="Pfam" id="PF26118">
    <property type="entry name" value="DUF8035"/>
    <property type="match status" value="1"/>
</dbReference>
<evidence type="ECO:0000313" key="4">
    <source>
        <dbReference type="Proteomes" id="UP000799778"/>
    </source>
</evidence>
<dbReference type="InterPro" id="IPR058348">
    <property type="entry name" value="DUF8035"/>
</dbReference>
<dbReference type="Proteomes" id="UP000799778">
    <property type="component" value="Unassembled WGS sequence"/>
</dbReference>
<accession>A0A6A5Y2H4</accession>
<evidence type="ECO:0000256" key="1">
    <source>
        <dbReference type="SAM" id="MobiDB-lite"/>
    </source>
</evidence>
<dbReference type="PANTHER" id="PTHR42081:SF1">
    <property type="entry name" value="ZINC FINGER PROTEIN DHHC DOMAIN CONTAINING PROTEIN"/>
    <property type="match status" value="1"/>
</dbReference>
<feature type="compositionally biased region" description="Basic and acidic residues" evidence="1">
    <location>
        <begin position="396"/>
        <end position="434"/>
    </location>
</feature>
<protein>
    <recommendedName>
        <fullName evidence="2">DUF8035 domain-containing protein</fullName>
    </recommendedName>
</protein>
<feature type="compositionally biased region" description="Basic and acidic residues" evidence="1">
    <location>
        <begin position="776"/>
        <end position="805"/>
    </location>
</feature>
<feature type="compositionally biased region" description="Basic and acidic residues" evidence="1">
    <location>
        <begin position="244"/>
        <end position="259"/>
    </location>
</feature>
<feature type="compositionally biased region" description="Basic and acidic residues" evidence="1">
    <location>
        <begin position="162"/>
        <end position="174"/>
    </location>
</feature>